<protein>
    <submittedName>
        <fullName evidence="4">Protein SCARECROW</fullName>
    </submittedName>
</protein>
<gene>
    <name evidence="4" type="ORF">F3Y22_tig00111085pilonHSYRG00056</name>
</gene>
<dbReference type="PANTHER" id="PTHR31636">
    <property type="entry name" value="OSJNBA0084A10.13 PROTEIN-RELATED"/>
    <property type="match status" value="1"/>
</dbReference>
<sequence>MMKGGFEVCVNSERNELSESRQLIDDFPAANTETNHRSSLQAADTSMACDDNINDFWPRETVNSEGLQWNNRLDEQGLSLITLLLECAAAISTDNLGEAHRMLLELTQMASPYTLSCGERVVAYFSKAMSSRVINSWLGLYFPLINFESVLCALQVYNNVSPFIKFAHFTSNQVILEAFHRRDRVHIIDLDIMQGLQWPALFHILATRMEGPPHVTMTGFGSSIELLVETGKQLSNFARRLGMSFEFHPVAKKFGEIDVTTVQHRRGETLAVHWLQHSLYDATGPDWKTMTLIEQLAPKIMTLVEQDLSHGGLFLDRFVGSLHYYSTMFESLGAYLPADDPNWHRIEHCLLYREINNILAIGGPARSGEDKFKQWRSELAASNRFVQVPMSSNSMAQAQLILNMYPSGSRL</sequence>
<evidence type="ECO:0000256" key="3">
    <source>
        <dbReference type="PROSITE-ProRule" id="PRU01191"/>
    </source>
</evidence>
<comment type="caution">
    <text evidence="3">Lacks conserved residue(s) required for the propagation of feature annotation.</text>
</comment>
<dbReference type="PROSITE" id="PS50985">
    <property type="entry name" value="GRAS"/>
    <property type="match status" value="1"/>
</dbReference>
<reference evidence="4" key="1">
    <citation type="submission" date="2019-09" db="EMBL/GenBank/DDBJ databases">
        <title>Draft genome information of white flower Hibiscus syriacus.</title>
        <authorList>
            <person name="Kim Y.-M."/>
        </authorList>
    </citation>
    <scope>NUCLEOTIDE SEQUENCE [LARGE SCALE GENOMIC DNA]</scope>
    <source>
        <strain evidence="4">YM2019G1</strain>
    </source>
</reference>
<comment type="caution">
    <text evidence="4">The sequence shown here is derived from an EMBL/GenBank/DDBJ whole genome shotgun (WGS) entry which is preliminary data.</text>
</comment>
<evidence type="ECO:0000256" key="2">
    <source>
        <dbReference type="ARBA" id="ARBA00023163"/>
    </source>
</evidence>
<dbReference type="Proteomes" id="UP000436088">
    <property type="component" value="Unassembled WGS sequence"/>
</dbReference>
<proteinExistence type="inferred from homology"/>
<dbReference type="AlphaFoldDB" id="A0A6A2Z3H1"/>
<evidence type="ECO:0000256" key="1">
    <source>
        <dbReference type="ARBA" id="ARBA00023015"/>
    </source>
</evidence>
<accession>A0A6A2Z3H1</accession>
<keyword evidence="1" id="KW-0805">Transcription regulation</keyword>
<evidence type="ECO:0000313" key="5">
    <source>
        <dbReference type="Proteomes" id="UP000436088"/>
    </source>
</evidence>
<evidence type="ECO:0000313" key="4">
    <source>
        <dbReference type="EMBL" id="KAE8686103.1"/>
    </source>
</evidence>
<feature type="short sequence motif" description="VHIID" evidence="3">
    <location>
        <begin position="185"/>
        <end position="189"/>
    </location>
</feature>
<organism evidence="4 5">
    <name type="scientific">Hibiscus syriacus</name>
    <name type="common">Rose of Sharon</name>
    <dbReference type="NCBI Taxonomy" id="106335"/>
    <lineage>
        <taxon>Eukaryota</taxon>
        <taxon>Viridiplantae</taxon>
        <taxon>Streptophyta</taxon>
        <taxon>Embryophyta</taxon>
        <taxon>Tracheophyta</taxon>
        <taxon>Spermatophyta</taxon>
        <taxon>Magnoliopsida</taxon>
        <taxon>eudicotyledons</taxon>
        <taxon>Gunneridae</taxon>
        <taxon>Pentapetalae</taxon>
        <taxon>rosids</taxon>
        <taxon>malvids</taxon>
        <taxon>Malvales</taxon>
        <taxon>Malvaceae</taxon>
        <taxon>Malvoideae</taxon>
        <taxon>Hibiscus</taxon>
    </lineage>
</organism>
<comment type="similarity">
    <text evidence="3">Belongs to the GRAS family.</text>
</comment>
<feature type="region of interest" description="Leucine repeat II (LRII)" evidence="3">
    <location>
        <begin position="229"/>
        <end position="261"/>
    </location>
</feature>
<feature type="region of interest" description="VHIID" evidence="3">
    <location>
        <begin position="154"/>
        <end position="219"/>
    </location>
</feature>
<feature type="region of interest" description="SAW" evidence="3">
    <location>
        <begin position="360"/>
        <end position="411"/>
    </location>
</feature>
<dbReference type="InterPro" id="IPR005202">
    <property type="entry name" value="TF_GRAS"/>
</dbReference>
<dbReference type="Pfam" id="PF03514">
    <property type="entry name" value="GRAS"/>
    <property type="match status" value="1"/>
</dbReference>
<keyword evidence="5" id="KW-1185">Reference proteome</keyword>
<keyword evidence="2" id="KW-0804">Transcription</keyword>
<name>A0A6A2Z3H1_HIBSY</name>
<dbReference type="EMBL" id="VEPZ02001225">
    <property type="protein sequence ID" value="KAE8686103.1"/>
    <property type="molecule type" value="Genomic_DNA"/>
</dbReference>